<keyword evidence="3" id="KW-0758">Storage protein</keyword>
<dbReference type="InterPro" id="IPR001846">
    <property type="entry name" value="VWF_type-D"/>
</dbReference>
<comment type="caution">
    <text evidence="10">The sequence shown here is derived from an EMBL/GenBank/DDBJ whole genome shotgun (WGS) entry which is preliminary data.</text>
</comment>
<feature type="domain" description="Vitellogenin" evidence="8">
    <location>
        <begin position="1"/>
        <end position="624"/>
    </location>
</feature>
<dbReference type="Pfam" id="PF09175">
    <property type="entry name" value="Vit_b-sht_shell"/>
    <property type="match status" value="1"/>
</dbReference>
<feature type="disulfide bond" evidence="6">
    <location>
        <begin position="166"/>
        <end position="169"/>
    </location>
</feature>
<dbReference type="Gene3D" id="2.20.80.10">
    <property type="entry name" value="Lipovitellin-phosvitin complex, chain A, domain 4"/>
    <property type="match status" value="1"/>
</dbReference>
<feature type="compositionally biased region" description="Low complexity" evidence="7">
    <location>
        <begin position="1073"/>
        <end position="1094"/>
    </location>
</feature>
<dbReference type="Gene3D" id="1.25.10.20">
    <property type="entry name" value="Vitellinogen, superhelical"/>
    <property type="match status" value="1"/>
</dbReference>
<evidence type="ECO:0000313" key="10">
    <source>
        <dbReference type="EMBL" id="MBN3316408.1"/>
    </source>
</evidence>
<evidence type="ECO:0000256" key="3">
    <source>
        <dbReference type="ARBA" id="ARBA00022761"/>
    </source>
</evidence>
<keyword evidence="2" id="KW-0732">Signal</keyword>
<keyword evidence="1" id="KW-0597">Phosphoprotein</keyword>
<evidence type="ECO:0000256" key="4">
    <source>
        <dbReference type="ARBA" id="ARBA00023157"/>
    </source>
</evidence>
<feature type="non-terminal residue" evidence="10">
    <location>
        <position position="1"/>
    </location>
</feature>
<dbReference type="InterPro" id="IPR037088">
    <property type="entry name" value="Vitellinogen_b-sht_shell_sf"/>
</dbReference>
<dbReference type="Gene3D" id="2.30.230.10">
    <property type="entry name" value="Lipovitellin, beta-sheet shell regions, chain A"/>
    <property type="match status" value="1"/>
</dbReference>
<dbReference type="InterPro" id="IPR001747">
    <property type="entry name" value="Vitellogenin_N"/>
</dbReference>
<evidence type="ECO:0000259" key="8">
    <source>
        <dbReference type="PROSITE" id="PS51211"/>
    </source>
</evidence>
<dbReference type="GO" id="GO:0005319">
    <property type="term" value="F:lipid transporter activity"/>
    <property type="evidence" value="ECO:0007669"/>
    <property type="project" value="InterPro"/>
</dbReference>
<dbReference type="InterPro" id="IPR015819">
    <property type="entry name" value="Lipid_transp_b-sht_shell"/>
</dbReference>
<dbReference type="Gene3D" id="2.20.90.10">
    <property type="entry name" value="Vitellinogen, beta-sheet shell domain"/>
    <property type="match status" value="1"/>
</dbReference>
<feature type="disulfide bond" evidence="6">
    <location>
        <begin position="124"/>
        <end position="150"/>
    </location>
</feature>
<evidence type="ECO:0000256" key="1">
    <source>
        <dbReference type="ARBA" id="ARBA00022553"/>
    </source>
</evidence>
<dbReference type="SMART" id="SM00216">
    <property type="entry name" value="VWD"/>
    <property type="match status" value="1"/>
</dbReference>
<dbReference type="GO" id="GO:0045735">
    <property type="term" value="F:nutrient reservoir activity"/>
    <property type="evidence" value="ECO:0007669"/>
    <property type="project" value="UniProtKB-KW"/>
</dbReference>
<dbReference type="InterPro" id="IPR015258">
    <property type="entry name" value="Vitellinogen_b-sht_shell"/>
</dbReference>
<dbReference type="EMBL" id="JAAWVO010029279">
    <property type="protein sequence ID" value="MBN3316408.1"/>
    <property type="molecule type" value="Genomic_DNA"/>
</dbReference>
<evidence type="ECO:0000256" key="5">
    <source>
        <dbReference type="ARBA" id="ARBA00023180"/>
    </source>
</evidence>
<evidence type="ECO:0000313" key="11">
    <source>
        <dbReference type="Proteomes" id="UP000736164"/>
    </source>
</evidence>
<feature type="region of interest" description="Disordered" evidence="7">
    <location>
        <begin position="1053"/>
        <end position="1109"/>
    </location>
</feature>
<dbReference type="InterPro" id="IPR015816">
    <property type="entry name" value="Vitellinogen_b-sht_N"/>
</dbReference>
<dbReference type="InterPro" id="IPR050733">
    <property type="entry name" value="Vitellogenin/Apolipophorin"/>
</dbReference>
<keyword evidence="5" id="KW-0325">Glycoprotein</keyword>
<dbReference type="PANTHER" id="PTHR23345">
    <property type="entry name" value="VITELLOGENIN-RELATED"/>
    <property type="match status" value="1"/>
</dbReference>
<feature type="domain" description="VWFD" evidence="9">
    <location>
        <begin position="1424"/>
        <end position="1600"/>
    </location>
</feature>
<evidence type="ECO:0000259" key="9">
    <source>
        <dbReference type="PROSITE" id="PS51233"/>
    </source>
</evidence>
<evidence type="ECO:0000256" key="6">
    <source>
        <dbReference type="PROSITE-ProRule" id="PRU00557"/>
    </source>
</evidence>
<feature type="non-terminal residue" evidence="10">
    <location>
        <position position="1697"/>
    </location>
</feature>
<proteinExistence type="predicted"/>
<comment type="caution">
    <text evidence="6">Lacks conserved residue(s) required for the propagation of feature annotation.</text>
</comment>
<protein>
    <submittedName>
        <fullName evidence="10">VIT protein</fullName>
    </submittedName>
</protein>
<dbReference type="InterPro" id="IPR011030">
    <property type="entry name" value="Lipovitellin_superhlx_dom"/>
</dbReference>
<dbReference type="Pfam" id="PF09172">
    <property type="entry name" value="Vit_open_b-sht"/>
    <property type="match status" value="1"/>
</dbReference>
<keyword evidence="11" id="KW-1185">Reference proteome</keyword>
<dbReference type="InterPro" id="IPR015255">
    <property type="entry name" value="Vitellinogen_open_b-sht"/>
</dbReference>
<keyword evidence="4 6" id="KW-1015">Disulfide bond</keyword>
<dbReference type="InterPro" id="IPR015817">
    <property type="entry name" value="Vitellinogen_open_b-sht_sub1"/>
</dbReference>
<dbReference type="PROSITE" id="PS51211">
    <property type="entry name" value="VITELLOGENIN"/>
    <property type="match status" value="1"/>
</dbReference>
<dbReference type="Pfam" id="PF00094">
    <property type="entry name" value="VWD"/>
    <property type="match status" value="1"/>
</dbReference>
<dbReference type="Pfam" id="PF01347">
    <property type="entry name" value="Vitellogenin_N"/>
    <property type="match status" value="1"/>
</dbReference>
<evidence type="ECO:0000256" key="2">
    <source>
        <dbReference type="ARBA" id="ARBA00022729"/>
    </source>
</evidence>
<dbReference type="GO" id="GO:0032355">
    <property type="term" value="P:response to estradiol"/>
    <property type="evidence" value="ECO:0007669"/>
    <property type="project" value="TreeGrafter"/>
</dbReference>
<dbReference type="Proteomes" id="UP000736164">
    <property type="component" value="Unassembled WGS sequence"/>
</dbReference>
<dbReference type="SMART" id="SM01170">
    <property type="entry name" value="DUF1944"/>
    <property type="match status" value="1"/>
</dbReference>
<dbReference type="SMART" id="SM01169">
    <property type="entry name" value="DUF1943"/>
    <property type="match status" value="1"/>
</dbReference>
<dbReference type="SUPFAM" id="SSF56968">
    <property type="entry name" value="Lipovitellin-phosvitin complex, beta-sheet shell regions"/>
    <property type="match status" value="3"/>
</dbReference>
<dbReference type="SMART" id="SM00638">
    <property type="entry name" value="LPD_N"/>
    <property type="match status" value="1"/>
</dbReference>
<accession>A0A8J7NPX4</accession>
<dbReference type="PROSITE" id="PS51233">
    <property type="entry name" value="VWFD"/>
    <property type="match status" value="1"/>
</dbReference>
<dbReference type="PANTHER" id="PTHR23345:SF29">
    <property type="entry name" value="VITELLOGENIN 3, PHOSVITINLESS"/>
    <property type="match status" value="1"/>
</dbReference>
<dbReference type="Gene3D" id="2.20.50.20">
    <property type="entry name" value="Lipovitellin. Chain A, domain 3"/>
    <property type="match status" value="1"/>
</dbReference>
<organism evidence="10 11">
    <name type="scientific">Atractosteus spatula</name>
    <name type="common">Alligator gar</name>
    <name type="synonym">Lepisosteus spatula</name>
    <dbReference type="NCBI Taxonomy" id="7917"/>
    <lineage>
        <taxon>Eukaryota</taxon>
        <taxon>Metazoa</taxon>
        <taxon>Chordata</taxon>
        <taxon>Craniata</taxon>
        <taxon>Vertebrata</taxon>
        <taxon>Euteleostomi</taxon>
        <taxon>Actinopterygii</taxon>
        <taxon>Neopterygii</taxon>
        <taxon>Holostei</taxon>
        <taxon>Semionotiformes</taxon>
        <taxon>Lepisosteidae</taxon>
        <taxon>Atractosteus</taxon>
    </lineage>
</organism>
<dbReference type="GO" id="GO:0071391">
    <property type="term" value="P:cellular response to estrogen stimulus"/>
    <property type="evidence" value="ECO:0007669"/>
    <property type="project" value="TreeGrafter"/>
</dbReference>
<dbReference type="FunFam" id="1.25.10.20:FF:000002">
    <property type="entry name" value="Vitellogenin 7"/>
    <property type="match status" value="1"/>
</dbReference>
<gene>
    <name evidence="10" type="primary">Vit_4</name>
    <name evidence="10" type="ORF">GTO95_0006564</name>
</gene>
<reference evidence="10" key="1">
    <citation type="journal article" date="2021" name="Cell">
        <title>Tracing the genetic footprints of vertebrate landing in non-teleost ray-finned fishes.</title>
        <authorList>
            <person name="Bi X."/>
            <person name="Wang K."/>
            <person name="Yang L."/>
            <person name="Pan H."/>
            <person name="Jiang H."/>
            <person name="Wei Q."/>
            <person name="Fang M."/>
            <person name="Yu H."/>
            <person name="Zhu C."/>
            <person name="Cai Y."/>
            <person name="He Y."/>
            <person name="Gan X."/>
            <person name="Zeng H."/>
            <person name="Yu D."/>
            <person name="Zhu Y."/>
            <person name="Jiang H."/>
            <person name="Qiu Q."/>
            <person name="Yang H."/>
            <person name="Zhang Y.E."/>
            <person name="Wang W."/>
            <person name="Zhu M."/>
            <person name="He S."/>
            <person name="Zhang G."/>
        </authorList>
    </citation>
    <scope>NUCLEOTIDE SEQUENCE</scope>
    <source>
        <strain evidence="10">Allg_001</strain>
    </source>
</reference>
<dbReference type="SUPFAM" id="SSF48431">
    <property type="entry name" value="Lipovitellin-phosvitin complex, superhelical domain"/>
    <property type="match status" value="1"/>
</dbReference>
<name>A0A8J7NPX4_ATRSP</name>
<evidence type="ECO:0000256" key="7">
    <source>
        <dbReference type="SAM" id="MobiDB-lite"/>
    </source>
</evidence>
<sequence>MIGHQEKNLYESGLKISSSVEISGVSQQTFLLKVVNPLIEEFHGIPEKDRLTSSPKLTQRIAAQLKQPIKFEYIKGRIGTIFAPAEVSNTVLNILKGILNFLQMTIKNTKNVYNLQEPGIHGICYTSYVLEEDKKASEIYVTRSIDLQNCQEKAMKIFGMAYAPACENCKKVGKNAEGIVTYSYIIKPTEDGSLITKAYARELQQFAPVNTKGGTSMIKISKKLTLAAVRATPINPPSVTLQSRGTLKYKFGSEINQIPVILMRTKNTEIQIVEILQRLVQNNQPQVDTHSPTDFLQLVQLLRFTTLENLEALWKQLSRRNDYRRWILDSVVTIPGTNVIKFLKNRIENEDITEREAVQAILCAFHLMTSDSEAIELSKEFLKFPFIQKSTILLRTMTLVYGSMVYRYCVDREECPQEALQPLRDLAAEASSKADEVQIILALKAIGNAGQPEYIKSIMKFLPGFASSVSEIPLRVQNAAVLALRNIAIKDPRSVQEIVQKILKDRSLHSEVRMHACLVVFETRPPLALVSMIAESMMTETNLQVASFCYSQMKTLSRSTTHDNRELAAACNVALKILGPKFGKLSFRYSKAFHNDYFSDGFLSGVAADFYLMNSAAHSMPTTVMHRLKTYFIGTVSDPWEIGLQVEGMDEIFKKCSFTEKIKAAIAKVLKMLSNSLSGWKSTPTENALLSTYLKFFGQEVFFADINRNTFHKTMEMLSTVAGEHTYPWKIIDLLQRGMLFQWTNAYLASEIRYIESTSLGLPVENSQYYTIMTGMTVNAKTQIHPAPIRGLGVAQLLNSEIESQVDSVLSNLQNFICFHGVNTDLIQSGSEYHADLQMAVPLKFDLTMDLKEARFHVEFPSCQKENELLELKSQTFSVLRNAETLPLQKKDLILPENISVTSVILNTTFLLYAQKGSISDELLSQENRNAGDQNKVSPQLQHLCAKSRNFGIEICMDTKVANAIFLRDCPLYHFLGDTYAKLTVKPAQTAVDIQKIIFSINAGSEKDTKVMHYIKYHKVFYCDFYTFFILFCFSENNKVNTAILYFISSSSSSSGSASNEKGHQGHRRGQWSKSNLSASSSSSTSSSSSSSSNSKRRHGRGNPDWRSSRVLESRWNSNQSSSSSSQELVRYSLAIKCERDKAVGKGNVAGEQRLGGMVISCLTAIQWNSRILLHLLGMSSHVVQKIENNSKRILIFLTKNVKIHYKHFSLFKAGLIDDSVSPFVTAMAEAVQSDGRSQGYEATAYLSPTTPKNKMQLLVSEINEESKWKMCVDAGVEKSHEKTMMVLSWGEDCENYKIAAKAEVLDKSASHLALQFKFQWGKIPRHMKKNVERLAEYVPGIALYLGFFEKHQQNPHHQISITIKATSSSTIDTIIKAPKLTLYQKGIPIPLDIPVNSLSNMQKNAVPSALDDLPSLILHGMKGQCSVAGNNFITFNNVRFTSALPKACYHVVAQDCTSELKFVVLMKEEASNKKEVYIRTPLGNLIIHHEAGRDPFLRFNNAGLTLSSLPFKDPSGTLLINTIEGDVFLEAPELGLYRLYLNGEIMKVVIESWMKGKMCGLCGQADGEDRTEFRMPNLYTAKSPSSFVHSWMLHEEPCSGACTLQREFVTLQKQVSIMGEESSCHSVEPILHCRSDCSPLETTPVSVGFNCIPTESTSSNVKNQSGLSRKTENTQITVQAHTACFCPPTTCKSDGI</sequence>